<gene>
    <name evidence="4" type="ORF">G4B88_018747</name>
</gene>
<dbReference type="InterPro" id="IPR040256">
    <property type="entry name" value="At4g02000-like"/>
</dbReference>
<dbReference type="Pfam" id="PF14392">
    <property type="entry name" value="zf-CCHC_4"/>
    <property type="match status" value="1"/>
</dbReference>
<dbReference type="PANTHER" id="PTHR31286:SF167">
    <property type="entry name" value="OS09G0268800 PROTEIN"/>
    <property type="match status" value="1"/>
</dbReference>
<evidence type="ECO:0000256" key="2">
    <source>
        <dbReference type="SAM" id="MobiDB-lite"/>
    </source>
</evidence>
<dbReference type="InterPro" id="IPR001878">
    <property type="entry name" value="Znf_CCHC"/>
</dbReference>
<keyword evidence="1" id="KW-0863">Zinc-finger</keyword>
<dbReference type="PANTHER" id="PTHR31286">
    <property type="entry name" value="GLYCINE-RICH CELL WALL STRUCTURAL PROTEIN 1.8-LIKE"/>
    <property type="match status" value="1"/>
</dbReference>
<comment type="caution">
    <text evidence="4">The sequence shown here is derived from an EMBL/GenBank/DDBJ whole genome shotgun (WGS) entry which is preliminary data.</text>
</comment>
<dbReference type="GO" id="GO:0003676">
    <property type="term" value="F:nucleic acid binding"/>
    <property type="evidence" value="ECO:0007669"/>
    <property type="project" value="InterPro"/>
</dbReference>
<dbReference type="EMBL" id="JAATIQ010000018">
    <property type="protein sequence ID" value="KAF4400405.1"/>
    <property type="molecule type" value="Genomic_DNA"/>
</dbReference>
<dbReference type="PROSITE" id="PS50158">
    <property type="entry name" value="ZF_CCHC"/>
    <property type="match status" value="1"/>
</dbReference>
<keyword evidence="1" id="KW-0479">Metal-binding</keyword>
<organism evidence="4 5">
    <name type="scientific">Cannabis sativa</name>
    <name type="common">Hemp</name>
    <name type="synonym">Marijuana</name>
    <dbReference type="NCBI Taxonomy" id="3483"/>
    <lineage>
        <taxon>Eukaryota</taxon>
        <taxon>Viridiplantae</taxon>
        <taxon>Streptophyta</taxon>
        <taxon>Embryophyta</taxon>
        <taxon>Tracheophyta</taxon>
        <taxon>Spermatophyta</taxon>
        <taxon>Magnoliopsida</taxon>
        <taxon>eudicotyledons</taxon>
        <taxon>Gunneridae</taxon>
        <taxon>Pentapetalae</taxon>
        <taxon>rosids</taxon>
        <taxon>fabids</taxon>
        <taxon>Rosales</taxon>
        <taxon>Cannabaceae</taxon>
        <taxon>Cannabis</taxon>
    </lineage>
</organism>
<accession>A0A7J6HZJ7</accession>
<protein>
    <recommendedName>
        <fullName evidence="3">CCHC-type domain-containing protein</fullName>
    </recommendedName>
</protein>
<dbReference type="Proteomes" id="UP000583929">
    <property type="component" value="Unassembled WGS sequence"/>
</dbReference>
<sequence>MRDQQKVVVSSSSTEKKRRGWVTSSSTEKKRRGWVVLEREGAAKREWAELGGKAGKVIYVDLKENNPASWGKYLKILIEKDFTSPLFSGCFFDLDSGVKRWPQFKYEQVGIFCYFCGRLGHQRRGCTLTSPELVTSDNGIPFPLFGSWLSTSSTYRDVFSSANSFSPCPDHSGYALFSPFRRPSKVVALVHGDGGFRRTSSILSRGSRRSGMVTKRGFLSAGTSH</sequence>
<dbReference type="GO" id="GO:0008270">
    <property type="term" value="F:zinc ion binding"/>
    <property type="evidence" value="ECO:0007669"/>
    <property type="project" value="UniProtKB-KW"/>
</dbReference>
<feature type="domain" description="CCHC-type" evidence="3">
    <location>
        <begin position="113"/>
        <end position="126"/>
    </location>
</feature>
<evidence type="ECO:0000313" key="5">
    <source>
        <dbReference type="Proteomes" id="UP000583929"/>
    </source>
</evidence>
<evidence type="ECO:0000256" key="1">
    <source>
        <dbReference type="PROSITE-ProRule" id="PRU00047"/>
    </source>
</evidence>
<evidence type="ECO:0000259" key="3">
    <source>
        <dbReference type="PROSITE" id="PS50158"/>
    </source>
</evidence>
<reference evidence="4 5" key="1">
    <citation type="journal article" date="2020" name="bioRxiv">
        <title>Sequence and annotation of 42 cannabis genomes reveals extensive copy number variation in cannabinoid synthesis and pathogen resistance genes.</title>
        <authorList>
            <person name="Mckernan K.J."/>
            <person name="Helbert Y."/>
            <person name="Kane L.T."/>
            <person name="Ebling H."/>
            <person name="Zhang L."/>
            <person name="Liu B."/>
            <person name="Eaton Z."/>
            <person name="Mclaughlin S."/>
            <person name="Kingan S."/>
            <person name="Baybayan P."/>
            <person name="Concepcion G."/>
            <person name="Jordan M."/>
            <person name="Riva A."/>
            <person name="Barbazuk W."/>
            <person name="Harkins T."/>
        </authorList>
    </citation>
    <scope>NUCLEOTIDE SEQUENCE [LARGE SCALE GENOMIC DNA]</scope>
    <source>
        <strain evidence="5">cv. Jamaican Lion 4</strain>
        <tissue evidence="4">Leaf</tissue>
    </source>
</reference>
<keyword evidence="5" id="KW-1185">Reference proteome</keyword>
<keyword evidence="1" id="KW-0862">Zinc</keyword>
<dbReference type="AlphaFoldDB" id="A0A7J6HZJ7"/>
<name>A0A7J6HZJ7_CANSA</name>
<evidence type="ECO:0000313" key="4">
    <source>
        <dbReference type="EMBL" id="KAF4400405.1"/>
    </source>
</evidence>
<dbReference type="InterPro" id="IPR025836">
    <property type="entry name" value="Zn_knuckle_CX2CX4HX4C"/>
</dbReference>
<feature type="region of interest" description="Disordered" evidence="2">
    <location>
        <begin position="1"/>
        <end position="29"/>
    </location>
</feature>
<proteinExistence type="predicted"/>